<dbReference type="Gene3D" id="3.40.640.10">
    <property type="entry name" value="Type I PLP-dependent aspartate aminotransferase-like (Major domain)"/>
    <property type="match status" value="1"/>
</dbReference>
<evidence type="ECO:0000256" key="4">
    <source>
        <dbReference type="ARBA" id="ARBA00022679"/>
    </source>
</evidence>
<accession>A0A1G8F0X9</accession>
<feature type="domain" description="Aminotransferase class I/classII large" evidence="7">
    <location>
        <begin position="32"/>
        <end position="383"/>
    </location>
</feature>
<evidence type="ECO:0000259" key="7">
    <source>
        <dbReference type="Pfam" id="PF00155"/>
    </source>
</evidence>
<dbReference type="Pfam" id="PF00155">
    <property type="entry name" value="Aminotran_1_2"/>
    <property type="match status" value="1"/>
</dbReference>
<evidence type="ECO:0000256" key="2">
    <source>
        <dbReference type="ARBA" id="ARBA00007441"/>
    </source>
</evidence>
<gene>
    <name evidence="8" type="ORF">SAMN04489720_2279</name>
</gene>
<dbReference type="GO" id="GO:0030170">
    <property type="term" value="F:pyridoxal phosphate binding"/>
    <property type="evidence" value="ECO:0007669"/>
    <property type="project" value="InterPro"/>
</dbReference>
<dbReference type="AlphaFoldDB" id="A0A1G8F0X9"/>
<proteinExistence type="inferred from homology"/>
<dbReference type="EC" id="2.6.1.-" evidence="6"/>
<name>A0A1G8F0X9_9MICO</name>
<dbReference type="InterPro" id="IPR050596">
    <property type="entry name" value="AspAT/PAT-like"/>
</dbReference>
<sequence length="397" mass="42352">MSRISQRIAAINESATLKVDAKAKALKAQGRDVISYAAGEPDFPTPAHIVEAASRAVLDPASHRYTPAVGLPDLREAIAAKTLRDSGTTVDASQVVVTNGGKQAVYQAFQVILDPGDEVLVPTPYWTTYPEAIALTGARQVDVFAGADQGYKVTVEQLEAARTPQTKALLFVSPSNPTGAVYSPDEVRAIGEWAEANGLWVVSDEIYQNLTYDGVRAVSITEAVPALADRTILVNGVAKTYAMTGWRLGWMVGPKDAIAAAANLQSHLTSNVNNVAQKAAIEALTGPQDAVEEMRLAFDRRRRLAVSELSKIDGITVPTPEGAFYVYADVQGLLGREWAGSTPTSSLELADIMLEHAEVAAVPGEAFGPSGYLRFSYALGDAPLLEGIQRLQRLFAS</sequence>
<dbReference type="STRING" id="399736.SAMN04489720_2279"/>
<dbReference type="PANTHER" id="PTHR46383">
    <property type="entry name" value="ASPARTATE AMINOTRANSFERASE"/>
    <property type="match status" value="1"/>
</dbReference>
<dbReference type="PROSITE" id="PS00105">
    <property type="entry name" value="AA_TRANSFER_CLASS_1"/>
    <property type="match status" value="1"/>
</dbReference>
<dbReference type="Gene3D" id="3.90.1150.10">
    <property type="entry name" value="Aspartate Aminotransferase, domain 1"/>
    <property type="match status" value="1"/>
</dbReference>
<dbReference type="GO" id="GO:0008483">
    <property type="term" value="F:transaminase activity"/>
    <property type="evidence" value="ECO:0007669"/>
    <property type="project" value="UniProtKB-KW"/>
</dbReference>
<keyword evidence="5" id="KW-0663">Pyridoxal phosphate</keyword>
<dbReference type="InterPro" id="IPR004839">
    <property type="entry name" value="Aminotransferase_I/II_large"/>
</dbReference>
<dbReference type="InterPro" id="IPR015424">
    <property type="entry name" value="PyrdxlP-dep_Trfase"/>
</dbReference>
<dbReference type="InterPro" id="IPR015421">
    <property type="entry name" value="PyrdxlP-dep_Trfase_major"/>
</dbReference>
<dbReference type="InterPro" id="IPR004838">
    <property type="entry name" value="NHTrfase_class1_PyrdxlP-BS"/>
</dbReference>
<dbReference type="EMBL" id="LT629695">
    <property type="protein sequence ID" value="SDH75801.1"/>
    <property type="molecule type" value="Genomic_DNA"/>
</dbReference>
<keyword evidence="3 6" id="KW-0032">Aminotransferase</keyword>
<evidence type="ECO:0000256" key="5">
    <source>
        <dbReference type="ARBA" id="ARBA00022898"/>
    </source>
</evidence>
<dbReference type="SUPFAM" id="SSF53383">
    <property type="entry name" value="PLP-dependent transferases"/>
    <property type="match status" value="1"/>
</dbReference>
<keyword evidence="4 6" id="KW-0808">Transferase</keyword>
<evidence type="ECO:0000256" key="6">
    <source>
        <dbReference type="RuleBase" id="RU000481"/>
    </source>
</evidence>
<protein>
    <recommendedName>
        <fullName evidence="6">Aminotransferase</fullName>
        <ecNumber evidence="6">2.6.1.-</ecNumber>
    </recommendedName>
</protein>
<organism evidence="8 9">
    <name type="scientific">Agrococcus jejuensis</name>
    <dbReference type="NCBI Taxonomy" id="399736"/>
    <lineage>
        <taxon>Bacteria</taxon>
        <taxon>Bacillati</taxon>
        <taxon>Actinomycetota</taxon>
        <taxon>Actinomycetes</taxon>
        <taxon>Micrococcales</taxon>
        <taxon>Microbacteriaceae</taxon>
        <taxon>Agrococcus</taxon>
    </lineage>
</organism>
<dbReference type="GO" id="GO:0006520">
    <property type="term" value="P:amino acid metabolic process"/>
    <property type="evidence" value="ECO:0007669"/>
    <property type="project" value="InterPro"/>
</dbReference>
<dbReference type="CDD" id="cd00609">
    <property type="entry name" value="AAT_like"/>
    <property type="match status" value="1"/>
</dbReference>
<dbReference type="PANTHER" id="PTHR46383:SF1">
    <property type="entry name" value="ASPARTATE AMINOTRANSFERASE"/>
    <property type="match status" value="1"/>
</dbReference>
<keyword evidence="9" id="KW-1185">Reference proteome</keyword>
<comment type="similarity">
    <text evidence="2 6">Belongs to the class-I pyridoxal-phosphate-dependent aminotransferase family.</text>
</comment>
<evidence type="ECO:0000256" key="1">
    <source>
        <dbReference type="ARBA" id="ARBA00001933"/>
    </source>
</evidence>
<comment type="cofactor">
    <cofactor evidence="1 6">
        <name>pyridoxal 5'-phosphate</name>
        <dbReference type="ChEBI" id="CHEBI:597326"/>
    </cofactor>
</comment>
<evidence type="ECO:0000313" key="9">
    <source>
        <dbReference type="Proteomes" id="UP000198822"/>
    </source>
</evidence>
<dbReference type="Proteomes" id="UP000198822">
    <property type="component" value="Chromosome I"/>
</dbReference>
<dbReference type="PRINTS" id="PR00753">
    <property type="entry name" value="ACCSYNTHASE"/>
</dbReference>
<evidence type="ECO:0000313" key="8">
    <source>
        <dbReference type="EMBL" id="SDH75801.1"/>
    </source>
</evidence>
<dbReference type="FunFam" id="3.40.640.10:FF:000033">
    <property type="entry name" value="Aspartate aminotransferase"/>
    <property type="match status" value="1"/>
</dbReference>
<evidence type="ECO:0000256" key="3">
    <source>
        <dbReference type="ARBA" id="ARBA00022576"/>
    </source>
</evidence>
<dbReference type="InterPro" id="IPR015422">
    <property type="entry name" value="PyrdxlP-dep_Trfase_small"/>
</dbReference>
<dbReference type="RefSeq" id="WP_407922470.1">
    <property type="nucleotide sequence ID" value="NZ_LT629695.1"/>
</dbReference>
<reference evidence="9" key="1">
    <citation type="submission" date="2016-10" db="EMBL/GenBank/DDBJ databases">
        <authorList>
            <person name="Varghese N."/>
            <person name="Submissions S."/>
        </authorList>
    </citation>
    <scope>NUCLEOTIDE SEQUENCE [LARGE SCALE GENOMIC DNA]</scope>
    <source>
        <strain evidence="9">DSM 22002</strain>
    </source>
</reference>